<dbReference type="EMBL" id="PFBD01000023">
    <property type="protein sequence ID" value="PIR86837.1"/>
    <property type="molecule type" value="Genomic_DNA"/>
</dbReference>
<dbReference type="Proteomes" id="UP000229526">
    <property type="component" value="Unassembled WGS sequence"/>
</dbReference>
<reference evidence="3" key="1">
    <citation type="submission" date="2017-09" db="EMBL/GenBank/DDBJ databases">
        <title>Depth-based differentiation of microbial function through sediment-hosted aquifers and enrichment of novel symbionts in the deep terrestrial subsurface.</title>
        <authorList>
            <person name="Probst A.J."/>
            <person name="Ladd B."/>
            <person name="Jarett J.K."/>
            <person name="Geller-Mcgrath D.E."/>
            <person name="Sieber C.M.K."/>
            <person name="Emerson J.B."/>
            <person name="Anantharaman K."/>
            <person name="Thomas B.C."/>
            <person name="Malmstrom R."/>
            <person name="Stieglmeier M."/>
            <person name="Klingl A."/>
            <person name="Woyke T."/>
            <person name="Ryan C.M."/>
            <person name="Banfield J.F."/>
        </authorList>
    </citation>
    <scope>NUCLEOTIDE SEQUENCE [LARGE SCALE GENOMIC DNA]</scope>
</reference>
<feature type="domain" description="Transcriptional repressor PaaX-like central Cas2-like" evidence="1">
    <location>
        <begin position="109"/>
        <end position="174"/>
    </location>
</feature>
<accession>A0A2H0UKA6</accession>
<dbReference type="Pfam" id="PF20803">
    <property type="entry name" value="PaaX_M"/>
    <property type="match status" value="1"/>
</dbReference>
<dbReference type="AlphaFoldDB" id="A0A2H0UKA6"/>
<comment type="caution">
    <text evidence="2">The sequence shown here is derived from an EMBL/GenBank/DDBJ whole genome shotgun (WGS) entry which is preliminary data.</text>
</comment>
<gene>
    <name evidence="2" type="ORF">COU11_03195</name>
</gene>
<sequence>MARDELEKFFGLLLSPLDGLIPKEKYVDKSLTTTKFKIPEAKLNKSAKKRFSQLTYELRRDQLIAIDPKSQKFQITTTGRDWLHQFLKKKSPELPEYNPKTQPQKTVTVFSYDIPEKQRIYRNWVRATVVSFGMKPLQQSVYIGKIKLPEEFIKDLVSFELDEYVEIFEITKAGTLRQRI</sequence>
<evidence type="ECO:0000259" key="1">
    <source>
        <dbReference type="Pfam" id="PF20803"/>
    </source>
</evidence>
<protein>
    <recommendedName>
        <fullName evidence="1">Transcriptional repressor PaaX-like central Cas2-like domain-containing protein</fullName>
    </recommendedName>
</protein>
<organism evidence="2 3">
    <name type="scientific">Candidatus Harrisonbacteria bacterium CG10_big_fil_rev_8_21_14_0_10_49_15</name>
    <dbReference type="NCBI Taxonomy" id="1974587"/>
    <lineage>
        <taxon>Bacteria</taxon>
        <taxon>Candidatus Harrisoniibacteriota</taxon>
    </lineage>
</organism>
<name>A0A2H0UKA6_9BACT</name>
<evidence type="ECO:0000313" key="3">
    <source>
        <dbReference type="Proteomes" id="UP000229526"/>
    </source>
</evidence>
<dbReference type="InterPro" id="IPR048846">
    <property type="entry name" value="PaaX-like_central"/>
</dbReference>
<proteinExistence type="predicted"/>
<evidence type="ECO:0000313" key="2">
    <source>
        <dbReference type="EMBL" id="PIR86837.1"/>
    </source>
</evidence>